<evidence type="ECO:0000256" key="2">
    <source>
        <dbReference type="ARBA" id="ARBA00022448"/>
    </source>
</evidence>
<dbReference type="AlphaFoldDB" id="A0A8F5ZFB8"/>
<evidence type="ECO:0000256" key="7">
    <source>
        <dbReference type="ARBA" id="ARBA00023136"/>
    </source>
</evidence>
<dbReference type="InterPro" id="IPR003439">
    <property type="entry name" value="ABC_transporter-like_ATP-bd"/>
</dbReference>
<dbReference type="GO" id="GO:0015421">
    <property type="term" value="F:ABC-type oligopeptide transporter activity"/>
    <property type="evidence" value="ECO:0007669"/>
    <property type="project" value="TreeGrafter"/>
</dbReference>
<evidence type="ECO:0000256" key="3">
    <source>
        <dbReference type="ARBA" id="ARBA00022692"/>
    </source>
</evidence>
<dbReference type="PROSITE" id="PS50893">
    <property type="entry name" value="ABC_TRANSPORTER_2"/>
    <property type="match status" value="1"/>
</dbReference>
<sequence>MAHEESPEYTSGYDGSFFHRLISLCIDLRLVRLIPGLGRHVTRTFFAALLSSLASILLLFLVSTFISGLIDGKDLIVMFPVLTGMIGILTIRIAAEVFRERSAHTTAGVMKRAIRSRMYEHLLQLGPGYTDRNDSGSIAATFVDGTEQLEQYVAYYIPYILLCMIVPATLFVGFSVFVDPITALILLIFVPLVPVMIMISNRKRRIGRGDVWREYKNLSAYYSESLQGLPTLKLFNQHKARAGEIRIRADRLSLTWIRRLRIGLLVSFAAEMVPYLGYGSALLYVCIQMSVGVMSTGQVMLVLLLGPVFYEHVIHLGQYYHNSINAKTTINAILHLIELEPTITDGKKPYTITPPLKQTIQFSHVSFSYEPDRPVLNDCSFFVNEGEMVALVGASGVGKSTVVDLLFRYYDPDNGNIKVCGLPIRDIPLDLLRQQLSLVSQDTYLFYDTIRNNLLFGRPDASEEEIMEALSISCLDKFILSLPNGTDTMTGERGLRLSGGERQRIAIARAILKDAPILILDEPTASVDAESERHIRLALKTLLKGRTVLVIAHRLSTIRDASQILVMEEGYIVESGTHEELMSMNGRFASLVHAQELAGGKEYTGSSGGIL</sequence>
<dbReference type="GO" id="GO:0016887">
    <property type="term" value="F:ATP hydrolysis activity"/>
    <property type="evidence" value="ECO:0007669"/>
    <property type="project" value="InterPro"/>
</dbReference>
<dbReference type="InterPro" id="IPR003593">
    <property type="entry name" value="AAA+_ATPase"/>
</dbReference>
<feature type="transmembrane region" description="Helical" evidence="8">
    <location>
        <begin position="180"/>
        <end position="199"/>
    </location>
</feature>
<keyword evidence="2" id="KW-0813">Transport</keyword>
<evidence type="ECO:0000259" key="10">
    <source>
        <dbReference type="PROSITE" id="PS50929"/>
    </source>
</evidence>
<keyword evidence="5 11" id="KW-0067">ATP-binding</keyword>
<evidence type="ECO:0000256" key="6">
    <source>
        <dbReference type="ARBA" id="ARBA00022989"/>
    </source>
</evidence>
<evidence type="ECO:0000313" key="11">
    <source>
        <dbReference type="EMBL" id="QXO95712.1"/>
    </source>
</evidence>
<evidence type="ECO:0000256" key="4">
    <source>
        <dbReference type="ARBA" id="ARBA00022741"/>
    </source>
</evidence>
<feature type="transmembrane region" description="Helical" evidence="8">
    <location>
        <begin position="256"/>
        <end position="276"/>
    </location>
</feature>
<feature type="transmembrane region" description="Helical" evidence="8">
    <location>
        <begin position="153"/>
        <end position="174"/>
    </location>
</feature>
<evidence type="ECO:0000256" key="8">
    <source>
        <dbReference type="SAM" id="Phobius"/>
    </source>
</evidence>
<reference evidence="11 12" key="1">
    <citation type="submission" date="2021-06" db="EMBL/GenBank/DDBJ databases">
        <title>Complete genome sequence of the secondary alcohol utilizing methanogen Methanospirillum hungatei strain GP1.</title>
        <authorList>
            <person name="Day L.A."/>
            <person name="Costa K.C."/>
        </authorList>
    </citation>
    <scope>NUCLEOTIDE SEQUENCE [LARGE SCALE GENOMIC DNA]</scope>
    <source>
        <strain evidence="11 12">GP1</strain>
    </source>
</reference>
<keyword evidence="6 8" id="KW-1133">Transmembrane helix</keyword>
<proteinExistence type="predicted"/>
<keyword evidence="4" id="KW-0547">Nucleotide-binding</keyword>
<dbReference type="GO" id="GO:0016020">
    <property type="term" value="C:membrane"/>
    <property type="evidence" value="ECO:0007669"/>
    <property type="project" value="UniProtKB-SubCell"/>
</dbReference>
<dbReference type="InterPro" id="IPR017871">
    <property type="entry name" value="ABC_transporter-like_CS"/>
</dbReference>
<feature type="domain" description="ABC transporter" evidence="9">
    <location>
        <begin position="360"/>
        <end position="594"/>
    </location>
</feature>
<gene>
    <name evidence="11" type="ORF">KSK55_04775</name>
</gene>
<dbReference type="FunFam" id="3.40.50.300:FF:000287">
    <property type="entry name" value="Multidrug ABC transporter ATP-binding protein"/>
    <property type="match status" value="1"/>
</dbReference>
<dbReference type="OrthoDB" id="121502at2157"/>
<name>A0A8F5ZFB8_METHU</name>
<keyword evidence="3 8" id="KW-0812">Transmembrane</keyword>
<feature type="transmembrane region" description="Helical" evidence="8">
    <location>
        <begin position="46"/>
        <end position="70"/>
    </location>
</feature>
<dbReference type="PANTHER" id="PTHR43394">
    <property type="entry name" value="ATP-DEPENDENT PERMEASE MDL1, MITOCHONDRIAL"/>
    <property type="match status" value="1"/>
</dbReference>
<evidence type="ECO:0000313" key="12">
    <source>
        <dbReference type="Proteomes" id="UP000694228"/>
    </source>
</evidence>
<accession>A0A8F5ZFB8</accession>
<dbReference type="PROSITE" id="PS00211">
    <property type="entry name" value="ABC_TRANSPORTER_1"/>
    <property type="match status" value="1"/>
</dbReference>
<feature type="domain" description="ABC transmembrane type-1" evidence="10">
    <location>
        <begin position="45"/>
        <end position="325"/>
    </location>
</feature>
<feature type="transmembrane region" description="Helical" evidence="8">
    <location>
        <begin position="76"/>
        <end position="95"/>
    </location>
</feature>
<dbReference type="Pfam" id="PF00005">
    <property type="entry name" value="ABC_tran"/>
    <property type="match status" value="1"/>
</dbReference>
<dbReference type="InterPro" id="IPR039421">
    <property type="entry name" value="Type_1_exporter"/>
</dbReference>
<dbReference type="GO" id="GO:0005524">
    <property type="term" value="F:ATP binding"/>
    <property type="evidence" value="ECO:0007669"/>
    <property type="project" value="UniProtKB-KW"/>
</dbReference>
<dbReference type="PROSITE" id="PS50929">
    <property type="entry name" value="ABC_TM1F"/>
    <property type="match status" value="1"/>
</dbReference>
<keyword evidence="7 8" id="KW-0472">Membrane</keyword>
<dbReference type="EMBL" id="CP077107">
    <property type="protein sequence ID" value="QXO95712.1"/>
    <property type="molecule type" value="Genomic_DNA"/>
</dbReference>
<evidence type="ECO:0000256" key="1">
    <source>
        <dbReference type="ARBA" id="ARBA00004141"/>
    </source>
</evidence>
<dbReference type="PANTHER" id="PTHR43394:SF1">
    <property type="entry name" value="ATP-BINDING CASSETTE SUB-FAMILY B MEMBER 10, MITOCHONDRIAL"/>
    <property type="match status" value="1"/>
</dbReference>
<dbReference type="SMART" id="SM00382">
    <property type="entry name" value="AAA"/>
    <property type="match status" value="1"/>
</dbReference>
<organism evidence="11 12">
    <name type="scientific">Methanospirillum hungatei</name>
    <dbReference type="NCBI Taxonomy" id="2203"/>
    <lineage>
        <taxon>Archaea</taxon>
        <taxon>Methanobacteriati</taxon>
        <taxon>Methanobacteriota</taxon>
        <taxon>Stenosarchaea group</taxon>
        <taxon>Methanomicrobia</taxon>
        <taxon>Methanomicrobiales</taxon>
        <taxon>Methanospirillaceae</taxon>
        <taxon>Methanospirillum</taxon>
    </lineage>
</organism>
<evidence type="ECO:0000259" key="9">
    <source>
        <dbReference type="PROSITE" id="PS50893"/>
    </source>
</evidence>
<protein>
    <submittedName>
        <fullName evidence="11">ABC transporter ATP-binding protein/permease</fullName>
    </submittedName>
</protein>
<dbReference type="Proteomes" id="UP000694228">
    <property type="component" value="Chromosome"/>
</dbReference>
<dbReference type="InterPro" id="IPR011527">
    <property type="entry name" value="ABC1_TM_dom"/>
</dbReference>
<evidence type="ECO:0000256" key="5">
    <source>
        <dbReference type="ARBA" id="ARBA00022840"/>
    </source>
</evidence>
<comment type="subcellular location">
    <subcellularLocation>
        <location evidence="1">Membrane</location>
        <topology evidence="1">Multi-pass membrane protein</topology>
    </subcellularLocation>
</comment>
<dbReference type="Pfam" id="PF00664">
    <property type="entry name" value="ABC_membrane"/>
    <property type="match status" value="1"/>
</dbReference>